<dbReference type="Gene3D" id="1.10.260.40">
    <property type="entry name" value="lambda repressor-like DNA-binding domains"/>
    <property type="match status" value="1"/>
</dbReference>
<dbReference type="CDD" id="cd01392">
    <property type="entry name" value="HTH_LacI"/>
    <property type="match status" value="1"/>
</dbReference>
<protein>
    <submittedName>
        <fullName evidence="6">DNA-binding transcriptional regulator FruR</fullName>
    </submittedName>
</protein>
<keyword evidence="4" id="KW-0804">Transcription</keyword>
<proteinExistence type="predicted"/>
<dbReference type="EMBL" id="UFRQ01000003">
    <property type="protein sequence ID" value="SUT93989.1"/>
    <property type="molecule type" value="Genomic_DNA"/>
</dbReference>
<keyword evidence="1" id="KW-0678">Repressor</keyword>
<dbReference type="Pfam" id="PF00356">
    <property type="entry name" value="LacI"/>
    <property type="match status" value="1"/>
</dbReference>
<keyword evidence="3 6" id="KW-0238">DNA-binding</keyword>
<organism evidence="6 7">
    <name type="scientific">[Actinobacillus] rossii</name>
    <dbReference type="NCBI Taxonomy" id="123820"/>
    <lineage>
        <taxon>Bacteria</taxon>
        <taxon>Pseudomonadati</taxon>
        <taxon>Pseudomonadota</taxon>
        <taxon>Gammaproteobacteria</taxon>
        <taxon>Pasteurellales</taxon>
        <taxon>Pasteurellaceae</taxon>
    </lineage>
</organism>
<accession>A0A380U103</accession>
<sequence length="327" mass="36891">MKLEELAKLAGVSRTTASYVLNGKAKEYRVSDRTIARVQALIDEYDFKPNAMAAGLRAGRSNTIGMIIPDFENTSYAQIANLLENRCREKGYQLLITCSNDKPSNEISCAKHLFQRQVDALIVSTSLPAESDFYLQNQDIPVIGFDRRIYAEGVQNLLANDISDARHLAANLLDRQHYENILFLGALPELTVSKERETGFREALKDETAHIDFLYATEFKKEAAAEAFDSWLSHHQLPDAIYTTSLTLLQGVLEIFLRKQKAIPETIVFATFGKNELVELLTNPVVCSVQDHNAIAQALLKLAIPTKNKKITMTPEKVIRKIHFHRW</sequence>
<dbReference type="InterPro" id="IPR010982">
    <property type="entry name" value="Lambda_DNA-bd_dom_sf"/>
</dbReference>
<dbReference type="Proteomes" id="UP000254649">
    <property type="component" value="Unassembled WGS sequence"/>
</dbReference>
<dbReference type="InterPro" id="IPR000843">
    <property type="entry name" value="HTH_LacI"/>
</dbReference>
<gene>
    <name evidence="6" type="primary">fruR</name>
    <name evidence="6" type="ORF">NCTC10801_02078</name>
</gene>
<dbReference type="GO" id="GO:0000976">
    <property type="term" value="F:transcription cis-regulatory region binding"/>
    <property type="evidence" value="ECO:0007669"/>
    <property type="project" value="TreeGrafter"/>
</dbReference>
<dbReference type="OrthoDB" id="7055227at2"/>
<dbReference type="SUPFAM" id="SSF53822">
    <property type="entry name" value="Periplasmic binding protein-like I"/>
    <property type="match status" value="1"/>
</dbReference>
<evidence type="ECO:0000256" key="4">
    <source>
        <dbReference type="ARBA" id="ARBA00023163"/>
    </source>
</evidence>
<reference evidence="6 7" key="1">
    <citation type="submission" date="2018-06" db="EMBL/GenBank/DDBJ databases">
        <authorList>
            <consortium name="Pathogen Informatics"/>
            <person name="Doyle S."/>
        </authorList>
    </citation>
    <scope>NUCLEOTIDE SEQUENCE [LARGE SCALE GENOMIC DNA]</scope>
    <source>
        <strain evidence="6 7">NCTC10801</strain>
    </source>
</reference>
<dbReference type="InterPro" id="IPR001761">
    <property type="entry name" value="Peripla_BP/Lac1_sug-bd_dom"/>
</dbReference>
<dbReference type="Gene3D" id="3.40.50.2300">
    <property type="match status" value="2"/>
</dbReference>
<dbReference type="AlphaFoldDB" id="A0A380U103"/>
<dbReference type="SMART" id="SM00354">
    <property type="entry name" value="HTH_LACI"/>
    <property type="match status" value="1"/>
</dbReference>
<dbReference type="PROSITE" id="PS50932">
    <property type="entry name" value="HTH_LACI_2"/>
    <property type="match status" value="1"/>
</dbReference>
<evidence type="ECO:0000256" key="2">
    <source>
        <dbReference type="ARBA" id="ARBA00023015"/>
    </source>
</evidence>
<keyword evidence="7" id="KW-1185">Reference proteome</keyword>
<dbReference type="PANTHER" id="PTHR30146:SF45">
    <property type="entry name" value="CATABOLITE REPRESSOR_ACTIVATOR"/>
    <property type="match status" value="1"/>
</dbReference>
<dbReference type="NCBIfam" id="NF008452">
    <property type="entry name" value="PRK11303.1"/>
    <property type="match status" value="1"/>
</dbReference>
<feature type="domain" description="HTH lacI-type" evidence="5">
    <location>
        <begin position="1"/>
        <end position="58"/>
    </location>
</feature>
<evidence type="ECO:0000256" key="3">
    <source>
        <dbReference type="ARBA" id="ARBA00023125"/>
    </source>
</evidence>
<dbReference type="PANTHER" id="PTHR30146">
    <property type="entry name" value="LACI-RELATED TRANSCRIPTIONAL REPRESSOR"/>
    <property type="match status" value="1"/>
</dbReference>
<name>A0A380U103_9PAST</name>
<dbReference type="InterPro" id="IPR028082">
    <property type="entry name" value="Peripla_BP_I"/>
</dbReference>
<dbReference type="SUPFAM" id="SSF47413">
    <property type="entry name" value="lambda repressor-like DNA-binding domains"/>
    <property type="match status" value="1"/>
</dbReference>
<dbReference type="GO" id="GO:0003700">
    <property type="term" value="F:DNA-binding transcription factor activity"/>
    <property type="evidence" value="ECO:0007669"/>
    <property type="project" value="TreeGrafter"/>
</dbReference>
<evidence type="ECO:0000259" key="5">
    <source>
        <dbReference type="PROSITE" id="PS50932"/>
    </source>
</evidence>
<evidence type="ECO:0000256" key="1">
    <source>
        <dbReference type="ARBA" id="ARBA00022491"/>
    </source>
</evidence>
<evidence type="ECO:0000313" key="7">
    <source>
        <dbReference type="Proteomes" id="UP000254649"/>
    </source>
</evidence>
<dbReference type="FunFam" id="1.10.260.40:FF:000008">
    <property type="entry name" value="Fructose repressor (Catabolite repressor/activator)"/>
    <property type="match status" value="1"/>
</dbReference>
<evidence type="ECO:0000313" key="6">
    <source>
        <dbReference type="EMBL" id="SUT93989.1"/>
    </source>
</evidence>
<dbReference type="Pfam" id="PF00532">
    <property type="entry name" value="Peripla_BP_1"/>
    <property type="match status" value="1"/>
</dbReference>
<keyword evidence="2" id="KW-0805">Transcription regulation</keyword>